<reference evidence="3 4" key="1">
    <citation type="submission" date="2019-04" db="EMBL/GenBank/DDBJ databases">
        <title>Microbes associate with the intestines of laboratory mice.</title>
        <authorList>
            <person name="Navarre W."/>
            <person name="Wong E."/>
            <person name="Huang K."/>
            <person name="Tropini C."/>
            <person name="Ng K."/>
            <person name="Yu B."/>
        </authorList>
    </citation>
    <scope>NUCLEOTIDE SEQUENCE [LARGE SCALE GENOMIC DNA]</scope>
    <source>
        <strain evidence="3 4">NM50_B9-20</strain>
    </source>
</reference>
<evidence type="ECO:0000313" key="4">
    <source>
        <dbReference type="Proteomes" id="UP000306888"/>
    </source>
</evidence>
<sequence>MGEGKIDIESKDGSISVEKGEIIVKNPINKGEYAIISPASKGSLFINGKKVNSPTTVKEEDKIEFKEENILAKREISFTYNEDKTEGYISINYLKGINYTLKDLKESKNLTLDIDEKEGEYPPIVTKREIQEELLKAGITFGIDEEALELITKNRKTEKVLIAKGIKVKPPIDDKIRLFFENEKKSYDSESQEQIDYRNFNPITSVKANELIAEIIKGENGVDGKNIFSKTIFGKAKKNIAFSTGYGARLKDNLIYSTIDGKPKFDKNTFLVEPIYILNKDVTIATGNIKFPSNVEINGKVNEGMKVISGGSVLVKGGAFSAEIEAKSSSKILGNIVDSTIKVGGTNLVKANRIKYLKILEEDLKVLSTNTKYIKANNLVKKGITDGIIIKSLIETKLKSINKTLIKIISVSMQDNCCNSEVVILIKEKLLGLGPSRIKDVSELDDIAYKIKEELEELEKDVIVLSDLTIEYAQESTINVLGNIHITGKGLFTTNLDASESIVFDYENSVCRGGYLKAGKLIKASTIGSESGVITSLEVEKSGEIYANIAYHNTTFIIGNKKYILDKPSKDIHVYIEKDGSLAVDKLLL</sequence>
<dbReference type="OrthoDB" id="1279at2"/>
<protein>
    <submittedName>
        <fullName evidence="3">DUF342 domain-containing protein</fullName>
    </submittedName>
</protein>
<comment type="caution">
    <text evidence="3">The sequence shown here is derived from an EMBL/GenBank/DDBJ whole genome shotgun (WGS) entry which is preliminary data.</text>
</comment>
<dbReference type="InterPro" id="IPR005646">
    <property type="entry name" value="FapA"/>
</dbReference>
<dbReference type="GO" id="GO:0003723">
    <property type="term" value="F:RNA binding"/>
    <property type="evidence" value="ECO:0007669"/>
    <property type="project" value="UniProtKB-KW"/>
</dbReference>
<dbReference type="EMBL" id="SRYR01000001">
    <property type="protein sequence ID" value="TGY43762.1"/>
    <property type="molecule type" value="Genomic_DNA"/>
</dbReference>
<accession>A0A4S2DPM4</accession>
<dbReference type="InterPro" id="IPR046866">
    <property type="entry name" value="FapA_N"/>
</dbReference>
<evidence type="ECO:0000313" key="3">
    <source>
        <dbReference type="EMBL" id="TGY43762.1"/>
    </source>
</evidence>
<dbReference type="PROSITE" id="PS50889">
    <property type="entry name" value="S4"/>
    <property type="match status" value="1"/>
</dbReference>
<organism evidence="3 4">
    <name type="scientific">Clostridium sartagoforme</name>
    <dbReference type="NCBI Taxonomy" id="84031"/>
    <lineage>
        <taxon>Bacteria</taxon>
        <taxon>Bacillati</taxon>
        <taxon>Bacillota</taxon>
        <taxon>Clostridia</taxon>
        <taxon>Eubacteriales</taxon>
        <taxon>Clostridiaceae</taxon>
        <taxon>Clostridium</taxon>
    </lineage>
</organism>
<evidence type="ECO:0000256" key="1">
    <source>
        <dbReference type="PROSITE-ProRule" id="PRU00182"/>
    </source>
</evidence>
<dbReference type="PANTHER" id="PTHR38032:SF1">
    <property type="entry name" value="RNA-BINDING PROTEIN KHPB N-TERMINAL DOMAIN-CONTAINING PROTEIN"/>
    <property type="match status" value="1"/>
</dbReference>
<proteinExistence type="predicted"/>
<dbReference type="PANTHER" id="PTHR38032">
    <property type="entry name" value="POLYMERASE-RELATED"/>
    <property type="match status" value="1"/>
</dbReference>
<dbReference type="AlphaFoldDB" id="A0A4S2DPM4"/>
<dbReference type="InterPro" id="IPR046865">
    <property type="entry name" value="FapA_b_solenoid"/>
</dbReference>
<dbReference type="Pfam" id="PF20250">
    <property type="entry name" value="FapA_N"/>
    <property type="match status" value="1"/>
</dbReference>
<dbReference type="Proteomes" id="UP000306888">
    <property type="component" value="Unassembled WGS sequence"/>
</dbReference>
<dbReference type="Pfam" id="PF03961">
    <property type="entry name" value="FapA"/>
    <property type="match status" value="1"/>
</dbReference>
<keyword evidence="4" id="KW-1185">Reference proteome</keyword>
<dbReference type="RefSeq" id="WP_136004416.1">
    <property type="nucleotide sequence ID" value="NZ_SRYR01000001.1"/>
</dbReference>
<feature type="domain" description="Flagellar Assembly Protein A N-terminal region" evidence="2">
    <location>
        <begin position="123"/>
        <end position="268"/>
    </location>
</feature>
<gene>
    <name evidence="3" type="ORF">E5347_02800</name>
</gene>
<keyword evidence="1" id="KW-0694">RNA-binding</keyword>
<name>A0A4S2DPM4_9CLOT</name>
<evidence type="ECO:0000259" key="2">
    <source>
        <dbReference type="Pfam" id="PF20250"/>
    </source>
</evidence>